<protein>
    <submittedName>
        <fullName evidence="1">Uncharacterized protein</fullName>
    </submittedName>
</protein>
<dbReference type="Proteomes" id="UP001239111">
    <property type="component" value="Chromosome 4"/>
</dbReference>
<accession>A0ACC2NBM9</accession>
<keyword evidence="2" id="KW-1185">Reference proteome</keyword>
<organism evidence="1 2">
    <name type="scientific">Eretmocerus hayati</name>
    <dbReference type="NCBI Taxonomy" id="131215"/>
    <lineage>
        <taxon>Eukaryota</taxon>
        <taxon>Metazoa</taxon>
        <taxon>Ecdysozoa</taxon>
        <taxon>Arthropoda</taxon>
        <taxon>Hexapoda</taxon>
        <taxon>Insecta</taxon>
        <taxon>Pterygota</taxon>
        <taxon>Neoptera</taxon>
        <taxon>Endopterygota</taxon>
        <taxon>Hymenoptera</taxon>
        <taxon>Apocrita</taxon>
        <taxon>Proctotrupomorpha</taxon>
        <taxon>Chalcidoidea</taxon>
        <taxon>Aphelinidae</taxon>
        <taxon>Aphelininae</taxon>
        <taxon>Eretmocerus</taxon>
    </lineage>
</organism>
<sequence length="125" mass="14931">MGNMVVRTWDNFWHPELNPVPYGETTFDPFLGLGPRKERVMIAKEEELRAAMIPKSKWDYCAHHLLELERCKADVFPFVWNCKAEVHAANMCYLEDHILRMKEYERERRLLHRQKRMQDKEAAAA</sequence>
<comment type="caution">
    <text evidence="1">The sequence shown here is derived from an EMBL/GenBank/DDBJ whole genome shotgun (WGS) entry which is preliminary data.</text>
</comment>
<reference evidence="1" key="1">
    <citation type="submission" date="2023-04" db="EMBL/GenBank/DDBJ databases">
        <title>A chromosome-level genome assembly of the parasitoid wasp Eretmocerus hayati.</title>
        <authorList>
            <person name="Zhong Y."/>
            <person name="Liu S."/>
            <person name="Liu Y."/>
        </authorList>
    </citation>
    <scope>NUCLEOTIDE SEQUENCE</scope>
    <source>
        <strain evidence="1">ZJU_SS_LIU_2023</strain>
    </source>
</reference>
<evidence type="ECO:0000313" key="1">
    <source>
        <dbReference type="EMBL" id="KAJ8668555.1"/>
    </source>
</evidence>
<evidence type="ECO:0000313" key="2">
    <source>
        <dbReference type="Proteomes" id="UP001239111"/>
    </source>
</evidence>
<gene>
    <name evidence="1" type="ORF">QAD02_010218</name>
</gene>
<dbReference type="EMBL" id="CM056744">
    <property type="protein sequence ID" value="KAJ8668555.1"/>
    <property type="molecule type" value="Genomic_DNA"/>
</dbReference>
<name>A0ACC2NBM9_9HYME</name>
<proteinExistence type="predicted"/>